<name>U5W9U0_9ACTN</name>
<dbReference type="AlphaFoldDB" id="U5W9U0"/>
<sequence>MRRKLAAGLVIGAVVLGLGVVRAMSADAAAVPAYHPTRLKNVADAQQLIVVTGASRSSSYATAYTYQLGADGKTWTAKYGAMKARVGYNGWAWASERVQDTGTTPMGTFRITMAFGLKANPGTKVKYTRADGNDYWTGDNKDAKTYNMFQPTLSSKRTWRKGEAERLASYPTQYEYAAVVDFNRPAASSVKWDAARSQFVTSKPANTKRGSAIFLHINGKGSTGGCVSLARADLLKVLKWLDPARKPRIVMATAADIGKA</sequence>
<organism evidence="2 3">
    <name type="scientific">Actinoplanes friuliensis DSM 7358</name>
    <dbReference type="NCBI Taxonomy" id="1246995"/>
    <lineage>
        <taxon>Bacteria</taxon>
        <taxon>Bacillati</taxon>
        <taxon>Actinomycetota</taxon>
        <taxon>Actinomycetes</taxon>
        <taxon>Micromonosporales</taxon>
        <taxon>Micromonosporaceae</taxon>
        <taxon>Actinoplanes</taxon>
    </lineage>
</organism>
<proteinExistence type="predicted"/>
<dbReference type="PATRIC" id="fig|1246995.3.peg.6564"/>
<feature type="domain" description="L,D-TPase catalytic" evidence="1">
    <location>
        <begin position="67"/>
        <end position="244"/>
    </location>
</feature>
<dbReference type="eggNOG" id="COG3786">
    <property type="taxonomic scope" value="Bacteria"/>
</dbReference>
<dbReference type="KEGG" id="afs:AFR_32435"/>
<dbReference type="GO" id="GO:0016740">
    <property type="term" value="F:transferase activity"/>
    <property type="evidence" value="ECO:0007669"/>
    <property type="project" value="InterPro"/>
</dbReference>
<dbReference type="InterPro" id="IPR005490">
    <property type="entry name" value="LD_TPept_cat_dom"/>
</dbReference>
<evidence type="ECO:0000259" key="1">
    <source>
        <dbReference type="Pfam" id="PF03734"/>
    </source>
</evidence>
<dbReference type="STRING" id="1246995.AFR_32435"/>
<dbReference type="PANTHER" id="PTHR38589:SF1">
    <property type="entry name" value="BLR0621 PROTEIN"/>
    <property type="match status" value="1"/>
</dbReference>
<gene>
    <name evidence="2" type="ORF">AFR_32435</name>
</gene>
<keyword evidence="3" id="KW-1185">Reference proteome</keyword>
<evidence type="ECO:0000313" key="2">
    <source>
        <dbReference type="EMBL" id="AGZ44745.1"/>
    </source>
</evidence>
<accession>U5W9U0</accession>
<protein>
    <recommendedName>
        <fullName evidence="1">L,D-TPase catalytic domain-containing protein</fullName>
    </recommendedName>
</protein>
<dbReference type="EMBL" id="CP006272">
    <property type="protein sequence ID" value="AGZ44745.1"/>
    <property type="molecule type" value="Genomic_DNA"/>
</dbReference>
<dbReference type="HOGENOM" id="CLU_068009_2_1_11"/>
<evidence type="ECO:0000313" key="3">
    <source>
        <dbReference type="Proteomes" id="UP000017746"/>
    </source>
</evidence>
<reference evidence="2 3" key="1">
    <citation type="journal article" date="2014" name="J. Biotechnol.">
        <title>Complete genome sequence of the actinobacterium Actinoplanes friuliensis HAG 010964, producer of the lipopeptide antibiotic friulimycin.</title>
        <authorList>
            <person name="Ruckert C."/>
            <person name="Szczepanowski R."/>
            <person name="Albersmeier A."/>
            <person name="Goesmann A."/>
            <person name="Fischer N."/>
            <person name="Steinkamper A."/>
            <person name="Puhler A."/>
            <person name="Biener R."/>
            <person name="Schwartz D."/>
            <person name="Kalinowski J."/>
        </authorList>
    </citation>
    <scope>NUCLEOTIDE SEQUENCE [LARGE SCALE GENOMIC DNA]</scope>
    <source>
        <strain evidence="2 3">DSM 7358</strain>
    </source>
</reference>
<dbReference type="RefSeq" id="WP_023561082.1">
    <property type="nucleotide sequence ID" value="NC_022657.1"/>
</dbReference>
<dbReference type="Proteomes" id="UP000017746">
    <property type="component" value="Chromosome"/>
</dbReference>
<dbReference type="OrthoDB" id="186490at2"/>
<dbReference type="PANTHER" id="PTHR38589">
    <property type="entry name" value="BLR0621 PROTEIN"/>
    <property type="match status" value="1"/>
</dbReference>
<dbReference type="Pfam" id="PF03734">
    <property type="entry name" value="YkuD"/>
    <property type="match status" value="1"/>
</dbReference>